<dbReference type="Proteomes" id="UP000239757">
    <property type="component" value="Unassembled WGS sequence"/>
</dbReference>
<dbReference type="AlphaFoldDB" id="A0A2P5Y5E2"/>
<dbReference type="EMBL" id="KZ663678">
    <property type="protein sequence ID" value="PPS10808.1"/>
    <property type="molecule type" value="Genomic_DNA"/>
</dbReference>
<dbReference type="Pfam" id="PF13456">
    <property type="entry name" value="RVT_3"/>
    <property type="match status" value="1"/>
</dbReference>
<dbReference type="GO" id="GO:0004523">
    <property type="term" value="F:RNA-DNA hybrid ribonuclease activity"/>
    <property type="evidence" value="ECO:0007669"/>
    <property type="project" value="InterPro"/>
</dbReference>
<dbReference type="Pfam" id="PF14111">
    <property type="entry name" value="DUF4283"/>
    <property type="match status" value="1"/>
</dbReference>
<dbReference type="GO" id="GO:0003676">
    <property type="term" value="F:nucleic acid binding"/>
    <property type="evidence" value="ECO:0007669"/>
    <property type="project" value="InterPro"/>
</dbReference>
<gene>
    <name evidence="3" type="ORF">GOBAR_AA09834</name>
</gene>
<protein>
    <recommendedName>
        <fullName evidence="5">DUF4283 domain-containing protein</fullName>
    </recommendedName>
</protein>
<evidence type="ECO:0000313" key="4">
    <source>
        <dbReference type="Proteomes" id="UP000239757"/>
    </source>
</evidence>
<name>A0A2P5Y5E2_GOSBA</name>
<dbReference type="InterPro" id="IPR025558">
    <property type="entry name" value="DUF4283"/>
</dbReference>
<dbReference type="PANTHER" id="PTHR31286:SF153">
    <property type="entry name" value="DUF4283 DOMAIN PROTEIN"/>
    <property type="match status" value="1"/>
</dbReference>
<sequence>MEEDLAKLNIIDEEEEAFIEEASVVERSYQLCLVGRYLTDSVVHLPSMRNTMEDLWHPIGRICISDLRNKRFLFQFFHEVEMQRVLSGTPWFFNNHLLILHLIQDGEDPLEVPLQFTEFWIQVHDLPPGMMTTTMAKYGATSEHCDELVVKGGGWLLAWGGVFALQGRAAGHNEGPQLKRSWFGKTTDDIDAIGSKGGLSLGWKRNELIQLKSYSSFHIDVEERGRFLSTSIRERLDRGVVSLDWISLFSSHQLEHLSHSFSDHCLILLDTHGCDLEGQRPRPSMFRFEAKWCLEHNFEEVVLSNWNSFDGNIPDKLRFMGQQLILRLEREDGSRVSTNEEMLQLASRYFENLFTASSSGDDVRLLGLVDKRISNDMNEELLKPFMEEDILHDVKSMPPLKAPGIDGFSTIFFQNYWHIVGPEVSRSPEEIVNTVLGKEMSGDFETMEDQNEIALLEEDLIQLTVKSSPVVPSKNPTLICSVWMRKTSILRPIINHIRVMRNQFEDVSYLFVPRTANSAAHTLALEGRRQQIACSWFHDPPNSVQKVMDKDWEEWVHRG</sequence>
<evidence type="ECO:0008006" key="5">
    <source>
        <dbReference type="Google" id="ProtNLM"/>
    </source>
</evidence>
<feature type="domain" description="RNase H type-1" evidence="1">
    <location>
        <begin position="478"/>
        <end position="524"/>
    </location>
</feature>
<feature type="domain" description="DUF4283" evidence="2">
    <location>
        <begin position="29"/>
        <end position="108"/>
    </location>
</feature>
<evidence type="ECO:0000259" key="2">
    <source>
        <dbReference type="Pfam" id="PF14111"/>
    </source>
</evidence>
<accession>A0A2P5Y5E2</accession>
<proteinExistence type="predicted"/>
<dbReference type="InterPro" id="IPR040256">
    <property type="entry name" value="At4g02000-like"/>
</dbReference>
<evidence type="ECO:0000313" key="3">
    <source>
        <dbReference type="EMBL" id="PPS10808.1"/>
    </source>
</evidence>
<dbReference type="PANTHER" id="PTHR31286">
    <property type="entry name" value="GLYCINE-RICH CELL WALL STRUCTURAL PROTEIN 1.8-LIKE"/>
    <property type="match status" value="1"/>
</dbReference>
<dbReference type="InterPro" id="IPR002156">
    <property type="entry name" value="RNaseH_domain"/>
</dbReference>
<organism evidence="3 4">
    <name type="scientific">Gossypium barbadense</name>
    <name type="common">Sea Island cotton</name>
    <name type="synonym">Hibiscus barbadensis</name>
    <dbReference type="NCBI Taxonomy" id="3634"/>
    <lineage>
        <taxon>Eukaryota</taxon>
        <taxon>Viridiplantae</taxon>
        <taxon>Streptophyta</taxon>
        <taxon>Embryophyta</taxon>
        <taxon>Tracheophyta</taxon>
        <taxon>Spermatophyta</taxon>
        <taxon>Magnoliopsida</taxon>
        <taxon>eudicotyledons</taxon>
        <taxon>Gunneridae</taxon>
        <taxon>Pentapetalae</taxon>
        <taxon>rosids</taxon>
        <taxon>malvids</taxon>
        <taxon>Malvales</taxon>
        <taxon>Malvaceae</taxon>
        <taxon>Malvoideae</taxon>
        <taxon>Gossypium</taxon>
    </lineage>
</organism>
<evidence type="ECO:0000259" key="1">
    <source>
        <dbReference type="Pfam" id="PF13456"/>
    </source>
</evidence>
<reference evidence="3 4" key="1">
    <citation type="submission" date="2015-01" db="EMBL/GenBank/DDBJ databases">
        <title>Genome of allotetraploid Gossypium barbadense reveals genomic plasticity and fiber elongation in cotton evolution.</title>
        <authorList>
            <person name="Chen X."/>
            <person name="Liu X."/>
            <person name="Zhao B."/>
            <person name="Zheng H."/>
            <person name="Hu Y."/>
            <person name="Lu G."/>
            <person name="Yang C."/>
            <person name="Chen J."/>
            <person name="Shan C."/>
            <person name="Zhang L."/>
            <person name="Zhou Y."/>
            <person name="Wang L."/>
            <person name="Guo W."/>
            <person name="Bai Y."/>
            <person name="Ruan J."/>
            <person name="Shangguan X."/>
            <person name="Mao Y."/>
            <person name="Jiang J."/>
            <person name="Zhu Y."/>
            <person name="Lei J."/>
            <person name="Kang H."/>
            <person name="Chen S."/>
            <person name="He X."/>
            <person name="Wang R."/>
            <person name="Wang Y."/>
            <person name="Chen J."/>
            <person name="Wang L."/>
            <person name="Yu S."/>
            <person name="Wang B."/>
            <person name="Wei J."/>
            <person name="Song S."/>
            <person name="Lu X."/>
            <person name="Gao Z."/>
            <person name="Gu W."/>
            <person name="Deng X."/>
            <person name="Ma D."/>
            <person name="Wang S."/>
            <person name="Liang W."/>
            <person name="Fang L."/>
            <person name="Cai C."/>
            <person name="Zhu X."/>
            <person name="Zhou B."/>
            <person name="Zhang Y."/>
            <person name="Chen Z."/>
            <person name="Xu S."/>
            <person name="Zhu R."/>
            <person name="Wang S."/>
            <person name="Zhang T."/>
            <person name="Zhao G."/>
        </authorList>
    </citation>
    <scope>NUCLEOTIDE SEQUENCE [LARGE SCALE GENOMIC DNA]</scope>
    <source>
        <strain evidence="4">cv. Xinhai21</strain>
        <tissue evidence="3">Leaf</tissue>
    </source>
</reference>
<dbReference type="OrthoDB" id="1937198at2759"/>